<dbReference type="EMBL" id="JAGMVJ010000007">
    <property type="protein sequence ID" value="KAH7088925.1"/>
    <property type="molecule type" value="Genomic_DNA"/>
</dbReference>
<dbReference type="Gene3D" id="3.40.630.10">
    <property type="entry name" value="Zn peptidases"/>
    <property type="match status" value="1"/>
</dbReference>
<sequence length="578" mass="64184">MKLQLDHYARRLPNYIQSDQFMKICKSTGMSILLVLLARRLKLFSPLLLTVNAPFIAIIECVKSSRVATLRTSASDECINEATFPDEDEFQRILHRIGAAGPRTTGNQAHNELIDWLERELRAIPGLSIRTDEYDVLRWQTADSASLKDAGTLRISGTEGHVVIPTAGAVPFSKPCSDQRGSLVYLPSTVPISEQNARGEIVLRDFPKRSIAYQMIFLQSLFKTTDLSTDMFRHYDRPGFADGILKEELLDAGRAGAVGMVFMFDVERAAVESYFEPHQGVHFRLPAVYVGADEAMVLKKHAVRGDQASLTISAEVSAAKTRNLSATLAGQTKERVIYESHTDGNTYVQENGPVALLALAQYYAKQPISSRKRTLEFAFNTGHLHISREGTHRHAVQLDSTFDNGEVTLVVPVEHLGTREIEARPRTSGKPGVALEYTGRGELMFWCVGPSSVVRDAIRKAVTRRRLDRVLVAPGVSMPDKNRVPTYSSFGGIGTYYHNQLLPTTSLISGPWSLWAPNFGADAIDMKRLRSQTLALGDIYLAIENVPREDIVDGYFAYRRRRAKGTNVAASLIPYEVA</sequence>
<evidence type="ECO:0000313" key="1">
    <source>
        <dbReference type="EMBL" id="KAH7088925.1"/>
    </source>
</evidence>
<dbReference type="OrthoDB" id="4334193at2759"/>
<comment type="caution">
    <text evidence="1">The sequence shown here is derived from an EMBL/GenBank/DDBJ whole genome shotgun (WGS) entry which is preliminary data.</text>
</comment>
<dbReference type="Gene3D" id="3.50.30.30">
    <property type="match status" value="1"/>
</dbReference>
<organism evidence="1 2">
    <name type="scientific">Paraphoma chrysanthemicola</name>
    <dbReference type="NCBI Taxonomy" id="798071"/>
    <lineage>
        <taxon>Eukaryota</taxon>
        <taxon>Fungi</taxon>
        <taxon>Dikarya</taxon>
        <taxon>Ascomycota</taxon>
        <taxon>Pezizomycotina</taxon>
        <taxon>Dothideomycetes</taxon>
        <taxon>Pleosporomycetidae</taxon>
        <taxon>Pleosporales</taxon>
        <taxon>Pleosporineae</taxon>
        <taxon>Phaeosphaeriaceae</taxon>
        <taxon>Paraphoma</taxon>
    </lineage>
</organism>
<keyword evidence="2" id="KW-1185">Reference proteome</keyword>
<dbReference type="Proteomes" id="UP000813461">
    <property type="component" value="Unassembled WGS sequence"/>
</dbReference>
<accession>A0A8K0R897</accession>
<name>A0A8K0R897_9PLEO</name>
<dbReference type="SUPFAM" id="SSF53187">
    <property type="entry name" value="Zn-dependent exopeptidases"/>
    <property type="match status" value="1"/>
</dbReference>
<gene>
    <name evidence="1" type="ORF">FB567DRAFT_627474</name>
</gene>
<reference evidence="1" key="1">
    <citation type="journal article" date="2021" name="Nat. Commun.">
        <title>Genetic determinants of endophytism in the Arabidopsis root mycobiome.</title>
        <authorList>
            <person name="Mesny F."/>
            <person name="Miyauchi S."/>
            <person name="Thiergart T."/>
            <person name="Pickel B."/>
            <person name="Atanasova L."/>
            <person name="Karlsson M."/>
            <person name="Huettel B."/>
            <person name="Barry K.W."/>
            <person name="Haridas S."/>
            <person name="Chen C."/>
            <person name="Bauer D."/>
            <person name="Andreopoulos W."/>
            <person name="Pangilinan J."/>
            <person name="LaButti K."/>
            <person name="Riley R."/>
            <person name="Lipzen A."/>
            <person name="Clum A."/>
            <person name="Drula E."/>
            <person name="Henrissat B."/>
            <person name="Kohler A."/>
            <person name="Grigoriev I.V."/>
            <person name="Martin F.M."/>
            <person name="Hacquard S."/>
        </authorList>
    </citation>
    <scope>NUCLEOTIDE SEQUENCE</scope>
    <source>
        <strain evidence="1">MPI-SDFR-AT-0120</strain>
    </source>
</reference>
<dbReference type="AlphaFoldDB" id="A0A8K0R897"/>
<evidence type="ECO:0000313" key="2">
    <source>
        <dbReference type="Proteomes" id="UP000813461"/>
    </source>
</evidence>
<proteinExistence type="predicted"/>
<protein>
    <submittedName>
        <fullName evidence="1">Uncharacterized protein</fullName>
    </submittedName>
</protein>